<evidence type="ECO:0000313" key="2">
    <source>
        <dbReference type="EMBL" id="MDW4572589.1"/>
    </source>
</evidence>
<evidence type="ECO:0000313" key="3">
    <source>
        <dbReference type="Proteomes" id="UP001283109"/>
    </source>
</evidence>
<name>A0ABU4GZV6_9MICO</name>
<dbReference type="RefSeq" id="WP_318353114.1">
    <property type="nucleotide sequence ID" value="NZ_JAWQEV010000002.1"/>
</dbReference>
<evidence type="ECO:0000256" key="1">
    <source>
        <dbReference type="SAM" id="MobiDB-lite"/>
    </source>
</evidence>
<gene>
    <name evidence="2" type="ORF">R8Z58_07325</name>
</gene>
<dbReference type="EMBL" id="JAWQEV010000002">
    <property type="protein sequence ID" value="MDW4572589.1"/>
    <property type="molecule type" value="Genomic_DNA"/>
</dbReference>
<protein>
    <submittedName>
        <fullName evidence="2">Uncharacterized protein</fullName>
    </submittedName>
</protein>
<keyword evidence="3" id="KW-1185">Reference proteome</keyword>
<proteinExistence type="predicted"/>
<feature type="region of interest" description="Disordered" evidence="1">
    <location>
        <begin position="350"/>
        <end position="370"/>
    </location>
</feature>
<comment type="caution">
    <text evidence="2">The sequence shown here is derived from an EMBL/GenBank/DDBJ whole genome shotgun (WGS) entry which is preliminary data.</text>
</comment>
<organism evidence="2 3">
    <name type="scientific">Microbacterium arthrosphaerae</name>
    <dbReference type="NCBI Taxonomy" id="792652"/>
    <lineage>
        <taxon>Bacteria</taxon>
        <taxon>Bacillati</taxon>
        <taxon>Actinomycetota</taxon>
        <taxon>Actinomycetes</taxon>
        <taxon>Micrococcales</taxon>
        <taxon>Microbacteriaceae</taxon>
        <taxon>Microbacterium</taxon>
    </lineage>
</organism>
<sequence length="370" mass="43013">MTLQDIGDIVHEDGGTLWRRKPGATSSFEEFLHSREHWLELFQEMDWNPWRKEELAPQMGRADQVGEEWERAEPDFRPLTERQVSARIAAIRRRVRVEGDKDEARWEQDKARYDAERERARYALLEREAIQANLERELAGHRSGALLPAMSGDRRTKEILELEAKREQSAAELQRLSIIVGDREEVVDSDGKLPADRRRWNVIWYRHLRIEWVGELNESIAAQQLKIAGMKDREEKSTLRVHLGSDQRRMETLLAIPRLEAEQMCADCYTPAFQHTSGGDIYETRPCPNWPIHAARMERVRETLRSVAERKSPTVPEPPKPQPLATLPGELPIAEVIERLSELRAEHPDAVVRKGRSSRWEIWPGDEPER</sequence>
<accession>A0ABU4GZV6</accession>
<feature type="region of interest" description="Disordered" evidence="1">
    <location>
        <begin position="308"/>
        <end position="329"/>
    </location>
</feature>
<reference evidence="2 3" key="1">
    <citation type="submission" date="2023-11" db="EMBL/GenBank/DDBJ databases">
        <title>Draft genome sequence of Microbacterium arthrosphaerae JCM 30492.</title>
        <authorList>
            <person name="Zhang G."/>
            <person name="Ding Y."/>
        </authorList>
    </citation>
    <scope>NUCLEOTIDE SEQUENCE [LARGE SCALE GENOMIC DNA]</scope>
    <source>
        <strain evidence="2 3">JCM 30492</strain>
    </source>
</reference>
<dbReference type="Proteomes" id="UP001283109">
    <property type="component" value="Unassembled WGS sequence"/>
</dbReference>